<dbReference type="eggNOG" id="COG0800">
    <property type="taxonomic scope" value="Bacteria"/>
</dbReference>
<dbReference type="RefSeq" id="WP_035452538.1">
    <property type="nucleotide sequence ID" value="NZ_AZGA01000087.1"/>
</dbReference>
<comment type="pathway">
    <text evidence="1">Carbohydrate acid metabolism.</text>
</comment>
<dbReference type="CDD" id="cd00452">
    <property type="entry name" value="KDPG_aldolase"/>
    <property type="match status" value="1"/>
</dbReference>
<dbReference type="PANTHER" id="PTHR30246:SF1">
    <property type="entry name" value="2-DEHYDRO-3-DEOXY-6-PHOSPHOGALACTONATE ALDOLASE-RELATED"/>
    <property type="match status" value="1"/>
</dbReference>
<dbReference type="NCBIfam" id="TIGR01182">
    <property type="entry name" value="eda"/>
    <property type="match status" value="1"/>
</dbReference>
<dbReference type="AlphaFoldDB" id="X0PE66"/>
<dbReference type="EMBL" id="AZGA01000087">
    <property type="protein sequence ID" value="KRM30800.1"/>
    <property type="molecule type" value="Genomic_DNA"/>
</dbReference>
<gene>
    <name evidence="6" type="ORF">FC83_GL001358</name>
</gene>
<comment type="subunit">
    <text evidence="3">Homotrimer.</text>
</comment>
<comment type="caution">
    <text evidence="6">The sequence shown here is derived from an EMBL/GenBank/DDBJ whole genome shotgun (WGS) entry which is preliminary data.</text>
</comment>
<name>X0PE66_9LACO</name>
<sequence>MANLQRVKVLQKIEDAGVVAVVRGESVEQAVKISAAAIKGGVKGIELTFTVPHADQAIAQLVDKFGADQAIIGAGTVLDATSARLAIMAGAQYVISPSFSADVAKICNLYQVPYMPGCFTMTEMQTALEAGCDIVKLFPGSVAGPGMVKAVKAPFPQMNIMPTGGVSLDNLEAWFAAGVIAVGAGSNLVGPGEKGDYDQVTKNAEAYVAKIKAIKQG</sequence>
<dbReference type="GO" id="GO:0016829">
    <property type="term" value="F:lyase activity"/>
    <property type="evidence" value="ECO:0007669"/>
    <property type="project" value="UniProtKB-KW"/>
</dbReference>
<dbReference type="STRING" id="1423734.FC83_GL001358"/>
<keyword evidence="7" id="KW-1185">Reference proteome</keyword>
<dbReference type="SUPFAM" id="SSF51569">
    <property type="entry name" value="Aldolase"/>
    <property type="match status" value="1"/>
</dbReference>
<reference evidence="6 7" key="1">
    <citation type="journal article" date="2015" name="Genome Announc.">
        <title>Expanding the biotechnology potential of lactobacilli through comparative genomics of 213 strains and associated genera.</title>
        <authorList>
            <person name="Sun Z."/>
            <person name="Harris H.M."/>
            <person name="McCann A."/>
            <person name="Guo C."/>
            <person name="Argimon S."/>
            <person name="Zhang W."/>
            <person name="Yang X."/>
            <person name="Jeffery I.B."/>
            <person name="Cooney J.C."/>
            <person name="Kagawa T.F."/>
            <person name="Liu W."/>
            <person name="Song Y."/>
            <person name="Salvetti E."/>
            <person name="Wrobel A."/>
            <person name="Rasinkangas P."/>
            <person name="Parkhill J."/>
            <person name="Rea M.C."/>
            <person name="O'Sullivan O."/>
            <person name="Ritari J."/>
            <person name="Douillard F.P."/>
            <person name="Paul Ross R."/>
            <person name="Yang R."/>
            <person name="Briner A.E."/>
            <person name="Felis G.E."/>
            <person name="de Vos W.M."/>
            <person name="Barrangou R."/>
            <person name="Klaenhammer T.R."/>
            <person name="Caufield P.W."/>
            <person name="Cui Y."/>
            <person name="Zhang H."/>
            <person name="O'Toole P.W."/>
        </authorList>
    </citation>
    <scope>NUCLEOTIDE SEQUENCE [LARGE SCALE GENOMIC DNA]</scope>
    <source>
        <strain evidence="6 7">DSM 18527</strain>
    </source>
</reference>
<evidence type="ECO:0000256" key="2">
    <source>
        <dbReference type="ARBA" id="ARBA00006906"/>
    </source>
</evidence>
<dbReference type="NCBIfam" id="NF005119">
    <property type="entry name" value="PRK06552.1"/>
    <property type="match status" value="1"/>
</dbReference>
<dbReference type="InterPro" id="IPR000887">
    <property type="entry name" value="Aldlse_KDPG_KHG"/>
</dbReference>
<dbReference type="Proteomes" id="UP000051236">
    <property type="component" value="Unassembled WGS sequence"/>
</dbReference>
<dbReference type="OrthoDB" id="9802667at2"/>
<keyword evidence="5" id="KW-0119">Carbohydrate metabolism</keyword>
<protein>
    <submittedName>
        <fullName evidence="6">Keto-hydroxyglutarate-aldolase keto-deoxy-phosphogluconate aldolase</fullName>
    </submittedName>
</protein>
<proteinExistence type="inferred from homology"/>
<dbReference type="PATRIC" id="fig|1423734.3.peg.1373"/>
<evidence type="ECO:0000256" key="5">
    <source>
        <dbReference type="ARBA" id="ARBA00023277"/>
    </source>
</evidence>
<keyword evidence="4" id="KW-0456">Lyase</keyword>
<evidence type="ECO:0000313" key="7">
    <source>
        <dbReference type="Proteomes" id="UP000051236"/>
    </source>
</evidence>
<evidence type="ECO:0000256" key="1">
    <source>
        <dbReference type="ARBA" id="ARBA00004761"/>
    </source>
</evidence>
<organism evidence="6 7">
    <name type="scientific">Agrilactobacillus composti DSM 18527 = JCM 14202</name>
    <dbReference type="NCBI Taxonomy" id="1423734"/>
    <lineage>
        <taxon>Bacteria</taxon>
        <taxon>Bacillati</taxon>
        <taxon>Bacillota</taxon>
        <taxon>Bacilli</taxon>
        <taxon>Lactobacillales</taxon>
        <taxon>Lactobacillaceae</taxon>
        <taxon>Agrilactobacillus</taxon>
    </lineage>
</organism>
<dbReference type="Pfam" id="PF01081">
    <property type="entry name" value="Aldolase"/>
    <property type="match status" value="1"/>
</dbReference>
<dbReference type="PANTHER" id="PTHR30246">
    <property type="entry name" value="2-KETO-3-DEOXY-6-PHOSPHOGLUCONATE ALDOLASE"/>
    <property type="match status" value="1"/>
</dbReference>
<evidence type="ECO:0000313" key="6">
    <source>
        <dbReference type="EMBL" id="KRM30800.1"/>
    </source>
</evidence>
<comment type="similarity">
    <text evidence="2">Belongs to the KHG/KDPG aldolase family.</text>
</comment>
<dbReference type="Gene3D" id="3.20.20.70">
    <property type="entry name" value="Aldolase class I"/>
    <property type="match status" value="1"/>
</dbReference>
<dbReference type="InterPro" id="IPR013785">
    <property type="entry name" value="Aldolase_TIM"/>
</dbReference>
<evidence type="ECO:0000256" key="4">
    <source>
        <dbReference type="ARBA" id="ARBA00023239"/>
    </source>
</evidence>
<accession>X0PE66</accession>
<evidence type="ECO:0000256" key="3">
    <source>
        <dbReference type="ARBA" id="ARBA00011233"/>
    </source>
</evidence>